<dbReference type="Pfam" id="PF21262">
    <property type="entry name" value="RRP40_S1"/>
    <property type="match status" value="1"/>
</dbReference>
<dbReference type="Gene3D" id="2.40.50.140">
    <property type="entry name" value="Nucleic acid-binding proteins"/>
    <property type="match status" value="1"/>
</dbReference>
<dbReference type="GO" id="GO:0000176">
    <property type="term" value="C:nuclear exosome (RNase complex)"/>
    <property type="evidence" value="ECO:0007669"/>
    <property type="project" value="TreeGrafter"/>
</dbReference>
<dbReference type="InterPro" id="IPR036612">
    <property type="entry name" value="KH_dom_type_1_sf"/>
</dbReference>
<reference evidence="5" key="1">
    <citation type="submission" date="2021-01" db="EMBL/GenBank/DDBJ databases">
        <authorList>
            <person name="Corre E."/>
            <person name="Pelletier E."/>
            <person name="Niang G."/>
            <person name="Scheremetjew M."/>
            <person name="Finn R."/>
            <person name="Kale V."/>
            <person name="Holt S."/>
            <person name="Cochrane G."/>
            <person name="Meng A."/>
            <person name="Brown T."/>
            <person name="Cohen L."/>
        </authorList>
    </citation>
    <scope>NUCLEOTIDE SEQUENCE</scope>
    <source>
        <strain evidence="5">CCMP1413</strain>
    </source>
</reference>
<organism evidence="5">
    <name type="scientific">Prasinoderma coloniale</name>
    <dbReference type="NCBI Taxonomy" id="156133"/>
    <lineage>
        <taxon>Eukaryota</taxon>
        <taxon>Viridiplantae</taxon>
        <taxon>Prasinodermophyta</taxon>
        <taxon>Prasinodermophyceae</taxon>
        <taxon>Prasinodermales</taxon>
        <taxon>Prasinodermaceae</taxon>
        <taxon>Prasinoderma</taxon>
    </lineage>
</organism>
<name>A0A7R9Y1G8_9VIRI</name>
<keyword evidence="2" id="KW-0963">Cytoplasm</keyword>
<dbReference type="PANTHER" id="PTHR21321">
    <property type="entry name" value="PNAS-3 RELATED"/>
    <property type="match status" value="1"/>
</dbReference>
<sequence length="241" mass="24521">MLRRPGVAVAPGRALADVGEGGGAVRVGGGVGALGATRLGATRCGALRRTKDGKLWVDGCAKRYIASAGDPVVGVVAERFGENLAVDIGAAARATLPALAFENATRRNRPNLKVGDLVLARVVAAGGDVDPELSCVDANGVAGGYGPLKGGIAFRTSTAVARALLRKKSPPPVLTALAEVVAYDMAAGLNGSVWVDAPAGISETLFVARAIETLVGEADQDTVAQKIQDLAIKFKVSTARR</sequence>
<dbReference type="InterPro" id="IPR026699">
    <property type="entry name" value="Exosome_RNA_bind1/RRP40/RRP4"/>
</dbReference>
<dbReference type="Gene3D" id="3.30.1370.10">
    <property type="entry name" value="K Homology domain, type 1"/>
    <property type="match status" value="1"/>
</dbReference>
<dbReference type="EMBL" id="HBDZ01008390">
    <property type="protein sequence ID" value="CAD8240009.1"/>
    <property type="molecule type" value="Transcribed_RNA"/>
</dbReference>
<accession>A0A7R9Y1G8</accession>
<evidence type="ECO:0000256" key="2">
    <source>
        <dbReference type="ARBA" id="ARBA00022490"/>
    </source>
</evidence>
<protein>
    <recommendedName>
        <fullName evidence="6">Ribosomal RNA-processing protein 40</fullName>
    </recommendedName>
</protein>
<evidence type="ECO:0000256" key="3">
    <source>
        <dbReference type="ARBA" id="ARBA00022835"/>
    </source>
</evidence>
<dbReference type="InterPro" id="IPR037319">
    <property type="entry name" value="Rrp40_S1"/>
</dbReference>
<dbReference type="FunFam" id="2.40.50.140:FF:000127">
    <property type="entry name" value="Exosome complex component RRP40"/>
    <property type="match status" value="1"/>
</dbReference>
<dbReference type="SUPFAM" id="SSF54791">
    <property type="entry name" value="Eukaryotic type KH-domain (KH-domain type I)"/>
    <property type="match status" value="1"/>
</dbReference>
<dbReference type="GO" id="GO:0003723">
    <property type="term" value="F:RNA binding"/>
    <property type="evidence" value="ECO:0007669"/>
    <property type="project" value="UniProtKB-KW"/>
</dbReference>
<dbReference type="CDD" id="cd05790">
    <property type="entry name" value="S1_Rrp40"/>
    <property type="match status" value="1"/>
</dbReference>
<proteinExistence type="predicted"/>
<dbReference type="GO" id="GO:0000177">
    <property type="term" value="C:cytoplasmic exosome (RNase complex)"/>
    <property type="evidence" value="ECO:0007669"/>
    <property type="project" value="TreeGrafter"/>
</dbReference>
<dbReference type="GO" id="GO:0071035">
    <property type="term" value="P:nuclear polyadenylation-dependent rRNA catabolic process"/>
    <property type="evidence" value="ECO:0007669"/>
    <property type="project" value="TreeGrafter"/>
</dbReference>
<dbReference type="GO" id="GO:0034475">
    <property type="term" value="P:U4 snRNA 3'-end processing"/>
    <property type="evidence" value="ECO:0007669"/>
    <property type="project" value="TreeGrafter"/>
</dbReference>
<dbReference type="GO" id="GO:0071051">
    <property type="term" value="P:poly(A)-dependent snoRNA 3'-end processing"/>
    <property type="evidence" value="ECO:0007669"/>
    <property type="project" value="TreeGrafter"/>
</dbReference>
<dbReference type="SUPFAM" id="SSF50249">
    <property type="entry name" value="Nucleic acid-binding proteins"/>
    <property type="match status" value="1"/>
</dbReference>
<dbReference type="InterPro" id="IPR012340">
    <property type="entry name" value="NA-bd_OB-fold"/>
</dbReference>
<dbReference type="GO" id="GO:0071034">
    <property type="term" value="P:CUT catabolic process"/>
    <property type="evidence" value="ECO:0007669"/>
    <property type="project" value="TreeGrafter"/>
</dbReference>
<keyword evidence="4" id="KW-0694">RNA-binding</keyword>
<evidence type="ECO:0000313" key="5">
    <source>
        <dbReference type="EMBL" id="CAD8240009.1"/>
    </source>
</evidence>
<evidence type="ECO:0008006" key="6">
    <source>
        <dbReference type="Google" id="ProtNLM"/>
    </source>
</evidence>
<dbReference type="AlphaFoldDB" id="A0A7R9Y1G8"/>
<dbReference type="GO" id="GO:0005730">
    <property type="term" value="C:nucleolus"/>
    <property type="evidence" value="ECO:0007669"/>
    <property type="project" value="UniProtKB-SubCell"/>
</dbReference>
<evidence type="ECO:0000256" key="4">
    <source>
        <dbReference type="ARBA" id="ARBA00022884"/>
    </source>
</evidence>
<dbReference type="GO" id="GO:0000467">
    <property type="term" value="P:exonucleolytic trimming to generate mature 3'-end of 5.8S rRNA from tricistronic rRNA transcript (SSU-rRNA, 5.8S rRNA, LSU-rRNA)"/>
    <property type="evidence" value="ECO:0007669"/>
    <property type="project" value="TreeGrafter"/>
</dbReference>
<comment type="subcellular location">
    <subcellularLocation>
        <location evidence="1">Nucleus</location>
        <location evidence="1">Nucleolus</location>
    </subcellularLocation>
</comment>
<dbReference type="GO" id="GO:0071038">
    <property type="term" value="P:TRAMP-dependent tRNA surveillance pathway"/>
    <property type="evidence" value="ECO:0007669"/>
    <property type="project" value="TreeGrafter"/>
</dbReference>
<dbReference type="PANTHER" id="PTHR21321:SF1">
    <property type="entry name" value="EXOSOME COMPLEX COMPONENT RRP40"/>
    <property type="match status" value="1"/>
</dbReference>
<keyword evidence="3" id="KW-0271">Exosome</keyword>
<evidence type="ECO:0000256" key="1">
    <source>
        <dbReference type="ARBA" id="ARBA00004604"/>
    </source>
</evidence>
<gene>
    <name evidence="5" type="ORF">PCOL08062_LOCUS6410</name>
</gene>